<gene>
    <name evidence="2" type="ORF">DP923_08365</name>
</gene>
<evidence type="ECO:0000313" key="2">
    <source>
        <dbReference type="EMBL" id="RAU83221.1"/>
    </source>
</evidence>
<dbReference type="InterPro" id="IPR003781">
    <property type="entry name" value="CoA-bd"/>
</dbReference>
<feature type="domain" description="CoA-binding" evidence="1">
    <location>
        <begin position="2"/>
        <end position="115"/>
    </location>
</feature>
<protein>
    <submittedName>
        <fullName evidence="2">CoA-binding protein</fullName>
    </submittedName>
</protein>
<reference evidence="2 3" key="1">
    <citation type="submission" date="2018-06" db="EMBL/GenBank/DDBJ databases">
        <authorList>
            <person name="Liu Z.-W."/>
        </authorList>
    </citation>
    <scope>NUCLEOTIDE SEQUENCE [LARGE SCALE GENOMIC DNA]</scope>
    <source>
        <strain evidence="2 3">2b14</strain>
    </source>
</reference>
<dbReference type="OrthoDB" id="708726at2"/>
<evidence type="ECO:0000313" key="3">
    <source>
        <dbReference type="Proteomes" id="UP000251692"/>
    </source>
</evidence>
<dbReference type="Pfam" id="PF13380">
    <property type="entry name" value="CoA_binding_2"/>
    <property type="match status" value="1"/>
</dbReference>
<dbReference type="EMBL" id="QMDV01000002">
    <property type="protein sequence ID" value="RAU83221.1"/>
    <property type="molecule type" value="Genomic_DNA"/>
</dbReference>
<reference evidence="2 3" key="2">
    <citation type="submission" date="2018-07" db="EMBL/GenBank/DDBJ databases">
        <title>Pontibacter sp. 2b14 genomic sequence and assembly.</title>
        <authorList>
            <person name="Du Z.-J."/>
        </authorList>
    </citation>
    <scope>NUCLEOTIDE SEQUENCE [LARGE SCALE GENOMIC DNA]</scope>
    <source>
        <strain evidence="2 3">2b14</strain>
    </source>
</reference>
<dbReference type="Gene3D" id="3.40.50.720">
    <property type="entry name" value="NAD(P)-binding Rossmann-like Domain"/>
    <property type="match status" value="1"/>
</dbReference>
<keyword evidence="3" id="KW-1185">Reference proteome</keyword>
<dbReference type="SUPFAM" id="SSF51735">
    <property type="entry name" value="NAD(P)-binding Rossmann-fold domains"/>
    <property type="match status" value="1"/>
</dbReference>
<evidence type="ECO:0000259" key="1">
    <source>
        <dbReference type="Pfam" id="PF13380"/>
    </source>
</evidence>
<proteinExistence type="predicted"/>
<dbReference type="RefSeq" id="WP_112305371.1">
    <property type="nucleotide sequence ID" value="NZ_QMDV01000002.1"/>
</dbReference>
<sequence>MKKTLVLGATDNPSRFAYKAVHKLQQHGHEVVPVGIRRGQVGGQQIITDKEQQVESIDTVTLYVGPQNQPSWYDYILSLNPKRIIFNPGTENPELEKRAAEANIETLHHCTLVMLATDSY</sequence>
<dbReference type="InterPro" id="IPR036291">
    <property type="entry name" value="NAD(P)-bd_dom_sf"/>
</dbReference>
<name>A0A364RFZ5_9BACT</name>
<dbReference type="AlphaFoldDB" id="A0A364RFZ5"/>
<comment type="caution">
    <text evidence="2">The sequence shown here is derived from an EMBL/GenBank/DDBJ whole genome shotgun (WGS) entry which is preliminary data.</text>
</comment>
<dbReference type="Proteomes" id="UP000251692">
    <property type="component" value="Unassembled WGS sequence"/>
</dbReference>
<organism evidence="2 3">
    <name type="scientific">Pontibacter arcticus</name>
    <dbReference type="NCBI Taxonomy" id="2080288"/>
    <lineage>
        <taxon>Bacteria</taxon>
        <taxon>Pseudomonadati</taxon>
        <taxon>Bacteroidota</taxon>
        <taxon>Cytophagia</taxon>
        <taxon>Cytophagales</taxon>
        <taxon>Hymenobacteraceae</taxon>
        <taxon>Pontibacter</taxon>
    </lineage>
</organism>
<accession>A0A364RFZ5</accession>